<dbReference type="EMBL" id="OZ034817">
    <property type="protein sequence ID" value="CAL1385711.1"/>
    <property type="molecule type" value="Genomic_DNA"/>
</dbReference>
<keyword evidence="8" id="KW-1185">Reference proteome</keyword>
<keyword evidence="5" id="KW-0539">Nucleus</keyword>
<dbReference type="PANTHER" id="PTHR31541:SF60">
    <property type="entry name" value="TF-B3 DOMAIN-CONTAINING PROTEIN"/>
    <property type="match status" value="1"/>
</dbReference>
<dbReference type="GO" id="GO:0003677">
    <property type="term" value="F:DNA binding"/>
    <property type="evidence" value="ECO:0007669"/>
    <property type="project" value="UniProtKB-KW"/>
</dbReference>
<feature type="region of interest" description="Disordered" evidence="6">
    <location>
        <begin position="320"/>
        <end position="349"/>
    </location>
</feature>
<evidence type="ECO:0000256" key="5">
    <source>
        <dbReference type="ARBA" id="ARBA00023242"/>
    </source>
</evidence>
<dbReference type="Gene3D" id="2.40.330.10">
    <property type="entry name" value="DNA-binding pseudobarrel domain"/>
    <property type="match status" value="1"/>
</dbReference>
<evidence type="ECO:0000256" key="1">
    <source>
        <dbReference type="ARBA" id="ARBA00004123"/>
    </source>
</evidence>
<evidence type="ECO:0000256" key="4">
    <source>
        <dbReference type="ARBA" id="ARBA00023163"/>
    </source>
</evidence>
<name>A0AAV2EIB8_9ROSI</name>
<evidence type="ECO:0000256" key="3">
    <source>
        <dbReference type="ARBA" id="ARBA00023125"/>
    </source>
</evidence>
<evidence type="ECO:0000313" key="8">
    <source>
        <dbReference type="Proteomes" id="UP001497516"/>
    </source>
</evidence>
<evidence type="ECO:0000313" key="7">
    <source>
        <dbReference type="EMBL" id="CAL1385711.1"/>
    </source>
</evidence>
<keyword evidence="2" id="KW-0805">Transcription regulation</keyword>
<proteinExistence type="predicted"/>
<keyword evidence="4" id="KW-0804">Transcription</keyword>
<dbReference type="GO" id="GO:0005634">
    <property type="term" value="C:nucleus"/>
    <property type="evidence" value="ECO:0007669"/>
    <property type="project" value="UniProtKB-SubCell"/>
</dbReference>
<evidence type="ECO:0000256" key="2">
    <source>
        <dbReference type="ARBA" id="ARBA00023015"/>
    </source>
</evidence>
<dbReference type="AlphaFoldDB" id="A0AAV2EIB8"/>
<evidence type="ECO:0000256" key="6">
    <source>
        <dbReference type="SAM" id="MobiDB-lite"/>
    </source>
</evidence>
<feature type="region of interest" description="Disordered" evidence="6">
    <location>
        <begin position="1"/>
        <end position="20"/>
    </location>
</feature>
<protein>
    <recommendedName>
        <fullName evidence="9">B3 domain-containing protein</fullName>
    </recommendedName>
</protein>
<dbReference type="Proteomes" id="UP001497516">
    <property type="component" value="Chromosome 4"/>
</dbReference>
<comment type="subcellular location">
    <subcellularLocation>
        <location evidence="1">Nucleus</location>
    </subcellularLocation>
</comment>
<gene>
    <name evidence="7" type="ORF">LTRI10_LOCUS26827</name>
</gene>
<sequence length="378" mass="40130">MLVKSVGGSREIGGRRSGSGSGPFDGLQLLAEAAVAVSRCEELHGGCCGHSDPASCFFATKKRKLSFPQTHESLLVQNPTKKSPSIKLVIKRKQPAVAEASAFPPPLNVAPISFVLPPPAALIPPPRASVSGGSPPSKAKIASLVPNSPREEFPSSFRARVSSAVGDGSVALGSKFTLVIQKILTTTDLQAQQCRLLIPAKSMANEFLTSQEDAGLVSGARIKLGVFLDPDFEIVPEAYLSKWYMGTSKVYAVTGAWRSLLRKIEQKRLRLVKGDEIELWSFKNVTGEHCFVVVMADSRRRAAAAEKEAVGKIEKVEISGSHSSGGMAEYESPMKGNSSSGGGSSSSAVTHEGNHVQLIVGFSSSSNSCPDLDLRLRL</sequence>
<reference evidence="7 8" key="1">
    <citation type="submission" date="2024-04" db="EMBL/GenBank/DDBJ databases">
        <authorList>
            <person name="Fracassetti M."/>
        </authorList>
    </citation>
    <scope>NUCLEOTIDE SEQUENCE [LARGE SCALE GENOMIC DNA]</scope>
</reference>
<organism evidence="7 8">
    <name type="scientific">Linum trigynum</name>
    <dbReference type="NCBI Taxonomy" id="586398"/>
    <lineage>
        <taxon>Eukaryota</taxon>
        <taxon>Viridiplantae</taxon>
        <taxon>Streptophyta</taxon>
        <taxon>Embryophyta</taxon>
        <taxon>Tracheophyta</taxon>
        <taxon>Spermatophyta</taxon>
        <taxon>Magnoliopsida</taxon>
        <taxon>eudicotyledons</taxon>
        <taxon>Gunneridae</taxon>
        <taxon>Pentapetalae</taxon>
        <taxon>rosids</taxon>
        <taxon>fabids</taxon>
        <taxon>Malpighiales</taxon>
        <taxon>Linaceae</taxon>
        <taxon>Linum</taxon>
    </lineage>
</organism>
<keyword evidence="3" id="KW-0238">DNA-binding</keyword>
<evidence type="ECO:0008006" key="9">
    <source>
        <dbReference type="Google" id="ProtNLM"/>
    </source>
</evidence>
<dbReference type="PANTHER" id="PTHR31541">
    <property type="entry name" value="B3 DOMAIN PLANT PROTEIN-RELATED"/>
    <property type="match status" value="1"/>
</dbReference>
<accession>A0AAV2EIB8</accession>
<dbReference type="InterPro" id="IPR015300">
    <property type="entry name" value="DNA-bd_pseudobarrel_sf"/>
</dbReference>
<dbReference type="InterPro" id="IPR005508">
    <property type="entry name" value="At2g31720-like"/>
</dbReference>
<dbReference type="Pfam" id="PF03754">
    <property type="entry name" value="At2g31720-like"/>
    <property type="match status" value="1"/>
</dbReference>